<reference evidence="2 3" key="1">
    <citation type="submission" date="2019-02" db="EMBL/GenBank/DDBJ databases">
        <title>Planctomycetal bacteria perform biofilm scaping via a novel small molecule.</title>
        <authorList>
            <person name="Jeske O."/>
            <person name="Boedeker C."/>
            <person name="Wiegand S."/>
            <person name="Breitling P."/>
            <person name="Kallscheuer N."/>
            <person name="Jogler M."/>
            <person name="Rohde M."/>
            <person name="Petersen J."/>
            <person name="Medema M.H."/>
            <person name="Surup F."/>
            <person name="Jogler C."/>
        </authorList>
    </citation>
    <scope>NUCLEOTIDE SEQUENCE [LARGE SCALE GENOMIC DNA]</scope>
    <source>
        <strain evidence="2 3">Mal15</strain>
    </source>
</reference>
<dbReference type="InterPro" id="IPR006869">
    <property type="entry name" value="DUF547"/>
</dbReference>
<name>A0A5B9MBT2_9BACT</name>
<evidence type="ECO:0000259" key="1">
    <source>
        <dbReference type="Pfam" id="PF04784"/>
    </source>
</evidence>
<dbReference type="Pfam" id="PF04784">
    <property type="entry name" value="DUF547"/>
    <property type="match status" value="1"/>
</dbReference>
<dbReference type="RefSeq" id="WP_147866782.1">
    <property type="nucleotide sequence ID" value="NZ_CP036264.1"/>
</dbReference>
<accession>A0A5B9MBT2</accession>
<protein>
    <recommendedName>
        <fullName evidence="1">DUF547 domain-containing protein</fullName>
    </recommendedName>
</protein>
<dbReference type="AlphaFoldDB" id="A0A5B9MBT2"/>
<evidence type="ECO:0000313" key="2">
    <source>
        <dbReference type="EMBL" id="QEF97054.1"/>
    </source>
</evidence>
<dbReference type="KEGG" id="smam:Mal15_10890"/>
<organism evidence="2 3">
    <name type="scientific">Stieleria maiorica</name>
    <dbReference type="NCBI Taxonomy" id="2795974"/>
    <lineage>
        <taxon>Bacteria</taxon>
        <taxon>Pseudomonadati</taxon>
        <taxon>Planctomycetota</taxon>
        <taxon>Planctomycetia</taxon>
        <taxon>Pirellulales</taxon>
        <taxon>Pirellulaceae</taxon>
        <taxon>Stieleria</taxon>
    </lineage>
</organism>
<dbReference type="Proteomes" id="UP000321353">
    <property type="component" value="Chromosome"/>
</dbReference>
<dbReference type="EMBL" id="CP036264">
    <property type="protein sequence ID" value="QEF97054.1"/>
    <property type="molecule type" value="Genomic_DNA"/>
</dbReference>
<feature type="domain" description="DUF547" evidence="1">
    <location>
        <begin position="100"/>
        <end position="207"/>
    </location>
</feature>
<evidence type="ECO:0000313" key="3">
    <source>
        <dbReference type="Proteomes" id="UP000321353"/>
    </source>
</evidence>
<sequence length="282" mass="32072">MNRLIVSTAMMFAAVLFPGGVSIRNAAAGTPVYVGQAKPQLVPMHTIDHSAWNKLLGKYVDSDGRVDYQGWHASGEDQALLDDYLQTLSTASIATDTKSTRSPRLAFWINAYNALTIKGILREYPTTSIRNHTPRLWGYHIWHDLKLHVGHQPFSLDEIEHQVLRKMGEPRIHFAIVCASIGCPRLLNEAYVPERVDEQLTANAKDFFTRRQNFRHDVAGKRFYLSAILKWFAEDFGDDQSQVLKRIAVWLPDETARRAAMDNAVSLSYLDYNWQLNAQTAR</sequence>
<gene>
    <name evidence="2" type="ORF">Mal15_10890</name>
</gene>
<keyword evidence="3" id="KW-1185">Reference proteome</keyword>
<dbReference type="PANTHER" id="PTHR46361:SF3">
    <property type="entry name" value="ELECTRON CARRIER_ PROTEIN DISULFIDE OXIDOREDUCTASE"/>
    <property type="match status" value="1"/>
</dbReference>
<dbReference type="PANTHER" id="PTHR46361">
    <property type="entry name" value="ELECTRON CARRIER/ PROTEIN DISULFIDE OXIDOREDUCTASE"/>
    <property type="match status" value="1"/>
</dbReference>
<proteinExistence type="predicted"/>